<dbReference type="EMBL" id="MU005998">
    <property type="protein sequence ID" value="KAF2859078.1"/>
    <property type="molecule type" value="Genomic_DNA"/>
</dbReference>
<keyword evidence="1" id="KW-1133">Transmembrane helix</keyword>
<dbReference type="AlphaFoldDB" id="A0A6A7BX51"/>
<name>A0A6A7BX51_9PEZI</name>
<gene>
    <name evidence="2" type="ORF">K470DRAFT_111714</name>
</gene>
<evidence type="ECO:0000313" key="2">
    <source>
        <dbReference type="EMBL" id="KAF2859078.1"/>
    </source>
</evidence>
<keyword evidence="1" id="KW-0812">Transmembrane</keyword>
<evidence type="ECO:0000256" key="1">
    <source>
        <dbReference type="SAM" id="Phobius"/>
    </source>
</evidence>
<dbReference type="Proteomes" id="UP000799421">
    <property type="component" value="Unassembled WGS sequence"/>
</dbReference>
<protein>
    <submittedName>
        <fullName evidence="2">Uncharacterized protein</fullName>
    </submittedName>
</protein>
<feature type="transmembrane region" description="Helical" evidence="1">
    <location>
        <begin position="81"/>
        <end position="98"/>
    </location>
</feature>
<keyword evidence="1" id="KW-0472">Membrane</keyword>
<keyword evidence="3" id="KW-1185">Reference proteome</keyword>
<sequence length="209" mass="23682">MSVGDNPQVSEFCSHLWNSVFPCRVCSFKITHLLTIDNLIHAPSLRKVLRTKTGTKNRALGIESPPTSFYKLGGSDPHRDFPFEILLCVLLGYVKYLWQRTMKAKGIRKDLYALALCAGAINRDELDRFPTAKPIVSWGITFTGPDFRNLDQILPSTLVAFYSIQGMTKCMGKLIRIWCTLASLTRMLYDSSIEDMTHGRLRFFPIAKS</sequence>
<dbReference type="OrthoDB" id="2153743at2759"/>
<evidence type="ECO:0000313" key="3">
    <source>
        <dbReference type="Proteomes" id="UP000799421"/>
    </source>
</evidence>
<reference evidence="2" key="1">
    <citation type="journal article" date="2020" name="Stud. Mycol.">
        <title>101 Dothideomycetes genomes: a test case for predicting lifestyles and emergence of pathogens.</title>
        <authorList>
            <person name="Haridas S."/>
            <person name="Albert R."/>
            <person name="Binder M."/>
            <person name="Bloem J."/>
            <person name="Labutti K."/>
            <person name="Salamov A."/>
            <person name="Andreopoulos B."/>
            <person name="Baker S."/>
            <person name="Barry K."/>
            <person name="Bills G."/>
            <person name="Bluhm B."/>
            <person name="Cannon C."/>
            <person name="Castanera R."/>
            <person name="Culley D."/>
            <person name="Daum C."/>
            <person name="Ezra D."/>
            <person name="Gonzalez J."/>
            <person name="Henrissat B."/>
            <person name="Kuo A."/>
            <person name="Liang C."/>
            <person name="Lipzen A."/>
            <person name="Lutzoni F."/>
            <person name="Magnuson J."/>
            <person name="Mondo S."/>
            <person name="Nolan M."/>
            <person name="Ohm R."/>
            <person name="Pangilinan J."/>
            <person name="Park H.-J."/>
            <person name="Ramirez L."/>
            <person name="Alfaro M."/>
            <person name="Sun H."/>
            <person name="Tritt A."/>
            <person name="Yoshinaga Y."/>
            <person name="Zwiers L.-H."/>
            <person name="Turgeon B."/>
            <person name="Goodwin S."/>
            <person name="Spatafora J."/>
            <person name="Crous P."/>
            <person name="Grigoriev I."/>
        </authorList>
    </citation>
    <scope>NUCLEOTIDE SEQUENCE</scope>
    <source>
        <strain evidence="2">CBS 480.64</strain>
    </source>
</reference>
<accession>A0A6A7BX51</accession>
<proteinExistence type="predicted"/>
<organism evidence="2 3">
    <name type="scientific">Piedraia hortae CBS 480.64</name>
    <dbReference type="NCBI Taxonomy" id="1314780"/>
    <lineage>
        <taxon>Eukaryota</taxon>
        <taxon>Fungi</taxon>
        <taxon>Dikarya</taxon>
        <taxon>Ascomycota</taxon>
        <taxon>Pezizomycotina</taxon>
        <taxon>Dothideomycetes</taxon>
        <taxon>Dothideomycetidae</taxon>
        <taxon>Capnodiales</taxon>
        <taxon>Piedraiaceae</taxon>
        <taxon>Piedraia</taxon>
    </lineage>
</organism>